<feature type="domain" description="SUF system FeS cluster assembly SufBD N-terminal" evidence="3">
    <location>
        <begin position="146"/>
        <end position="214"/>
    </location>
</feature>
<dbReference type="InterPro" id="IPR055346">
    <property type="entry name" value="Fe-S_cluster_assembly_SufBD"/>
</dbReference>
<dbReference type="InterPro" id="IPR010231">
    <property type="entry name" value="SUF_FeS_clus_asmbl_SufB"/>
</dbReference>
<proteinExistence type="inferred from homology"/>
<evidence type="ECO:0000259" key="2">
    <source>
        <dbReference type="Pfam" id="PF01458"/>
    </source>
</evidence>
<name>A0A367YXF6_9ACTN</name>
<evidence type="ECO:0000256" key="1">
    <source>
        <dbReference type="ARBA" id="ARBA00043967"/>
    </source>
</evidence>
<evidence type="ECO:0000313" key="4">
    <source>
        <dbReference type="EMBL" id="RCK70544.1"/>
    </source>
</evidence>
<accession>A0A367YXF6</accession>
<dbReference type="PANTHER" id="PTHR30508">
    <property type="entry name" value="FES CLUSTER ASSEMBLY PROTEIN SUF"/>
    <property type="match status" value="1"/>
</dbReference>
<sequence length="480" mass="53354">MTQTSAQTGATAPTQEEHIDALSRYQWGWHDSDTAGASAQRGLNPDVVRHISGAKAEPQWMLDLRLKALKMFDRKPMPTWGAELDDIDFDNIKYFVRSTEKQAQSWEDLPEEIRNTYDKLGIPEAEKARLVAGVAAQYESEVVYHQINEELERQGVLFLDTDTALREHPELFQEYFGTVIPVGDNKFSALNSAVWSGGSFIYVPKGVHVEIPLQAYFRINTENMGQFERTLIIVDEGAYVHYVEGCTAPIYSSDSLHSAVVEIVVKKGGRCRYTTIQNWSNNVYNLVTKRATCEEGATMEWVDGNIGSKVTMKYPAVYLMGPHAKGETLSVAFAGEGQHQDAGSKMVHCAPYTSSSIISKSVARGGGRASYRGLVQVQEGASHSASVVKCDALLVDQISRSDTYPYVDVREDDVSMAHEATVSKVSDDQLFYLMSRGMEEDEAMAMIVRGFVEPIAKELPMEYALELNRLIELQMEGAVG</sequence>
<reference evidence="4 5" key="1">
    <citation type="submission" date="2018-07" db="EMBL/GenBank/DDBJ databases">
        <title>Desertimonas flava gen. nov. sp. nov.</title>
        <authorList>
            <person name="Liu S."/>
        </authorList>
    </citation>
    <scope>NUCLEOTIDE SEQUENCE [LARGE SCALE GENOMIC DNA]</scope>
    <source>
        <strain evidence="4 5">16Sb5-5</strain>
    </source>
</reference>
<feature type="domain" description="SUF system FeS cluster assembly SufBD core" evidence="2">
    <location>
        <begin position="217"/>
        <end position="451"/>
    </location>
</feature>
<dbReference type="PANTHER" id="PTHR30508:SF1">
    <property type="entry name" value="UPF0051 PROTEIN ABCI8, CHLOROPLASTIC-RELATED"/>
    <property type="match status" value="1"/>
</dbReference>
<gene>
    <name evidence="4" type="primary">sufB</name>
    <name evidence="4" type="ORF">DT076_03670</name>
</gene>
<dbReference type="GO" id="GO:0016226">
    <property type="term" value="P:iron-sulfur cluster assembly"/>
    <property type="evidence" value="ECO:0007669"/>
    <property type="project" value="InterPro"/>
</dbReference>
<organism evidence="4 5">
    <name type="scientific">Desertihabitans brevis</name>
    <dbReference type="NCBI Taxonomy" id="2268447"/>
    <lineage>
        <taxon>Bacteria</taxon>
        <taxon>Bacillati</taxon>
        <taxon>Actinomycetota</taxon>
        <taxon>Actinomycetes</taxon>
        <taxon>Propionibacteriales</taxon>
        <taxon>Propionibacteriaceae</taxon>
        <taxon>Desertihabitans</taxon>
    </lineage>
</organism>
<dbReference type="Proteomes" id="UP000252770">
    <property type="component" value="Unassembled WGS sequence"/>
</dbReference>
<dbReference type="Pfam" id="PF01458">
    <property type="entry name" value="SUFBD_core"/>
    <property type="match status" value="1"/>
</dbReference>
<dbReference type="SUPFAM" id="SSF101960">
    <property type="entry name" value="Stabilizer of iron transporter SufD"/>
    <property type="match status" value="1"/>
</dbReference>
<dbReference type="EMBL" id="QOUI01000002">
    <property type="protein sequence ID" value="RCK70544.1"/>
    <property type="molecule type" value="Genomic_DNA"/>
</dbReference>
<dbReference type="InterPro" id="IPR037284">
    <property type="entry name" value="SUF_FeS_clus_asmbl_SufBD_sf"/>
</dbReference>
<keyword evidence="5" id="KW-1185">Reference proteome</keyword>
<protein>
    <submittedName>
        <fullName evidence="4">Fe-S cluster assembly protein SufB</fullName>
    </submittedName>
</protein>
<evidence type="ECO:0000259" key="3">
    <source>
        <dbReference type="Pfam" id="PF19295"/>
    </source>
</evidence>
<dbReference type="InterPro" id="IPR045595">
    <property type="entry name" value="SufBD_N"/>
</dbReference>
<dbReference type="NCBIfam" id="TIGR01980">
    <property type="entry name" value="sufB"/>
    <property type="match status" value="1"/>
</dbReference>
<dbReference type="RefSeq" id="WP_114125316.1">
    <property type="nucleotide sequence ID" value="NZ_QOUI01000002.1"/>
</dbReference>
<dbReference type="InterPro" id="IPR000825">
    <property type="entry name" value="SUF_FeS_clus_asmbl_SufBD_core"/>
</dbReference>
<dbReference type="AlphaFoldDB" id="A0A367YXF6"/>
<evidence type="ECO:0000313" key="5">
    <source>
        <dbReference type="Proteomes" id="UP000252770"/>
    </source>
</evidence>
<comment type="similarity">
    <text evidence="1">Belongs to the iron-sulfur cluster assembly SufBD family.</text>
</comment>
<dbReference type="Pfam" id="PF19295">
    <property type="entry name" value="SufBD_N"/>
    <property type="match status" value="1"/>
</dbReference>
<comment type="caution">
    <text evidence="4">The sequence shown here is derived from an EMBL/GenBank/DDBJ whole genome shotgun (WGS) entry which is preliminary data.</text>
</comment>